<proteinExistence type="predicted"/>
<dbReference type="EMBL" id="LAZR01056797">
    <property type="protein sequence ID" value="KKK73409.1"/>
    <property type="molecule type" value="Genomic_DNA"/>
</dbReference>
<evidence type="ECO:0000256" key="1">
    <source>
        <dbReference type="ARBA" id="ARBA00023054"/>
    </source>
</evidence>
<protein>
    <recommendedName>
        <fullName evidence="5">DNA recombination protein RmuC</fullName>
    </recommendedName>
</protein>
<dbReference type="GO" id="GO:0006310">
    <property type="term" value="P:DNA recombination"/>
    <property type="evidence" value="ECO:0007669"/>
    <property type="project" value="UniProtKB-KW"/>
</dbReference>
<dbReference type="AlphaFoldDB" id="A0A0F9A4A1"/>
<organism evidence="4">
    <name type="scientific">marine sediment metagenome</name>
    <dbReference type="NCBI Taxonomy" id="412755"/>
    <lineage>
        <taxon>unclassified sequences</taxon>
        <taxon>metagenomes</taxon>
        <taxon>ecological metagenomes</taxon>
    </lineage>
</organism>
<feature type="transmembrane region" description="Helical" evidence="3">
    <location>
        <begin position="6"/>
        <end position="26"/>
    </location>
</feature>
<dbReference type="PANTHER" id="PTHR30563:SF0">
    <property type="entry name" value="DNA RECOMBINATION PROTEIN RMUC"/>
    <property type="match status" value="1"/>
</dbReference>
<dbReference type="Pfam" id="PF02646">
    <property type="entry name" value="RmuC"/>
    <property type="match status" value="1"/>
</dbReference>
<gene>
    <name evidence="4" type="ORF">LCGC14_2894120</name>
</gene>
<keyword evidence="2" id="KW-0233">DNA recombination</keyword>
<dbReference type="PANTHER" id="PTHR30563">
    <property type="entry name" value="DNA RECOMBINATION PROTEIN RMUC"/>
    <property type="match status" value="1"/>
</dbReference>
<reference evidence="4" key="1">
    <citation type="journal article" date="2015" name="Nature">
        <title>Complex archaea that bridge the gap between prokaryotes and eukaryotes.</title>
        <authorList>
            <person name="Spang A."/>
            <person name="Saw J.H."/>
            <person name="Jorgensen S.L."/>
            <person name="Zaremba-Niedzwiedzka K."/>
            <person name="Martijn J."/>
            <person name="Lind A.E."/>
            <person name="van Eijk R."/>
            <person name="Schleper C."/>
            <person name="Guy L."/>
            <person name="Ettema T.J."/>
        </authorList>
    </citation>
    <scope>NUCLEOTIDE SEQUENCE</scope>
</reference>
<dbReference type="InterPro" id="IPR003798">
    <property type="entry name" value="DNA_recombination_RmuC"/>
</dbReference>
<evidence type="ECO:0000313" key="4">
    <source>
        <dbReference type="EMBL" id="KKK73409.1"/>
    </source>
</evidence>
<comment type="caution">
    <text evidence="4">The sequence shown here is derived from an EMBL/GenBank/DDBJ whole genome shotgun (WGS) entry which is preliminary data.</text>
</comment>
<evidence type="ECO:0000256" key="2">
    <source>
        <dbReference type="ARBA" id="ARBA00023172"/>
    </source>
</evidence>
<name>A0A0F9A4A1_9ZZZZ</name>
<sequence length="341" mass="39310">MNVETLLIIVLSAVILGFGGLFYVLLYRRNEKPKENEQPFLLLQNEMQDIRKTMRETLETQFGESKKLIKDVTKQLTEVQETNKQVFNITDQLRNLEQVFKNQKQRGSIGEAGLELVLSNTLSPDAYEMQHTFSNGTVVDAVIITKEGMIPVDAKFSLDNYIRIMEEEDEEKRKVLEKEFRNDLKRRIDETAKYIQPKEGTLPFAFMYIPAEPIYYDLLVNKIGAIKSNTRSLIDYAYIDKHVMVVSPTTFSAYLQSVLYGFRAFKIEESAKEIGKSVEKLGRHIGAYEEYYRKLGNSLGTTVSHYNAAYKELKKIDKDVLRISSTSAEIEPLELEKPQEE</sequence>
<keyword evidence="1" id="KW-0175">Coiled coil</keyword>
<keyword evidence="3" id="KW-0472">Membrane</keyword>
<evidence type="ECO:0008006" key="5">
    <source>
        <dbReference type="Google" id="ProtNLM"/>
    </source>
</evidence>
<evidence type="ECO:0000256" key="3">
    <source>
        <dbReference type="SAM" id="Phobius"/>
    </source>
</evidence>
<keyword evidence="3" id="KW-1133">Transmembrane helix</keyword>
<keyword evidence="3" id="KW-0812">Transmembrane</keyword>
<accession>A0A0F9A4A1</accession>